<dbReference type="EC" id="3.2.2.n1" evidence="2"/>
<comment type="similarity">
    <text evidence="2">Belongs to the LOG family.</text>
</comment>
<dbReference type="GO" id="GO:0005829">
    <property type="term" value="C:cytosol"/>
    <property type="evidence" value="ECO:0007669"/>
    <property type="project" value="TreeGrafter"/>
</dbReference>
<reference evidence="3 4" key="1">
    <citation type="submission" date="2019-08" db="EMBL/GenBank/DDBJ databases">
        <title>Genomes of Subsaximicrobium wynnwilliamsii strains.</title>
        <authorList>
            <person name="Bowman J.P."/>
        </authorList>
    </citation>
    <scope>NUCLEOTIDE SEQUENCE [LARGE SCALE GENOMIC DNA]</scope>
    <source>
        <strain evidence="3 4">2-80-2</strain>
    </source>
</reference>
<dbReference type="OrthoDB" id="9801098at2"/>
<protein>
    <recommendedName>
        <fullName evidence="2">Cytokinin riboside 5'-monophosphate phosphoribohydrolase</fullName>
        <ecNumber evidence="2">3.2.2.n1</ecNumber>
    </recommendedName>
</protein>
<evidence type="ECO:0000313" key="3">
    <source>
        <dbReference type="EMBL" id="TXD90135.1"/>
    </source>
</evidence>
<dbReference type="InterPro" id="IPR052341">
    <property type="entry name" value="LOG_family_nucleotidases"/>
</dbReference>
<evidence type="ECO:0000313" key="4">
    <source>
        <dbReference type="Proteomes" id="UP000321578"/>
    </source>
</evidence>
<dbReference type="InterPro" id="IPR031100">
    <property type="entry name" value="LOG_fam"/>
</dbReference>
<comment type="caution">
    <text evidence="3">The sequence shown here is derived from an EMBL/GenBank/DDBJ whole genome shotgun (WGS) entry which is preliminary data.</text>
</comment>
<dbReference type="InterPro" id="IPR005269">
    <property type="entry name" value="LOG"/>
</dbReference>
<sequence>MRQDQKEEEFLGGRRSRFKEFTSLLAIVIEFIHGFRKLHFVNPCITVFGSARFGEDNVYYKSASAFSQLAAQKGFTIMTGGGPGIMEAANRGAKDVSGKSIGCSIALPEEQEPNPYLDFNIAMEHFYVRKVLLLKYSYAFAVFPGGFGTMDELFETLTLLQTKKISNFPVVLFGKEYWSKLLEQTKVMQDIGTISKTDLDLFLVTDSVIEGMAYINTKLETTYGAPLLIRTTKSKWWLGEKEITAKKQKTE</sequence>
<dbReference type="GO" id="GO:0009691">
    <property type="term" value="P:cytokinin biosynthetic process"/>
    <property type="evidence" value="ECO:0007669"/>
    <property type="project" value="UniProtKB-UniRule"/>
</dbReference>
<accession>A0A5C6ZKL2</accession>
<dbReference type="SUPFAM" id="SSF102405">
    <property type="entry name" value="MCP/YpsA-like"/>
    <property type="match status" value="1"/>
</dbReference>
<dbReference type="AlphaFoldDB" id="A0A5C6ZKL2"/>
<dbReference type="EMBL" id="VORO01000004">
    <property type="protein sequence ID" value="TXD90135.1"/>
    <property type="molecule type" value="Genomic_DNA"/>
</dbReference>
<comment type="catalytic activity">
    <reaction evidence="1">
        <text>AMP + H2O = D-ribose 5-phosphate + adenine</text>
        <dbReference type="Rhea" id="RHEA:20129"/>
        <dbReference type="ChEBI" id="CHEBI:15377"/>
        <dbReference type="ChEBI" id="CHEBI:16708"/>
        <dbReference type="ChEBI" id="CHEBI:78346"/>
        <dbReference type="ChEBI" id="CHEBI:456215"/>
        <dbReference type="EC" id="3.2.2.4"/>
    </reaction>
</comment>
<dbReference type="NCBIfam" id="TIGR00730">
    <property type="entry name" value="Rossman fold protein, TIGR00730 family"/>
    <property type="match status" value="1"/>
</dbReference>
<dbReference type="PANTHER" id="PTHR43393">
    <property type="entry name" value="CYTOKININ RIBOSIDE 5'-MONOPHOSPHATE PHOSPHORIBOHYDROLASE"/>
    <property type="match status" value="1"/>
</dbReference>
<dbReference type="Gene3D" id="3.40.50.450">
    <property type="match status" value="1"/>
</dbReference>
<keyword evidence="2" id="KW-0203">Cytokinin biosynthesis</keyword>
<dbReference type="GO" id="GO:0008714">
    <property type="term" value="F:AMP nucleosidase activity"/>
    <property type="evidence" value="ECO:0007669"/>
    <property type="project" value="UniProtKB-EC"/>
</dbReference>
<evidence type="ECO:0000256" key="1">
    <source>
        <dbReference type="ARBA" id="ARBA00000274"/>
    </source>
</evidence>
<keyword evidence="4" id="KW-1185">Reference proteome</keyword>
<keyword evidence="2" id="KW-0378">Hydrolase</keyword>
<evidence type="ECO:0000256" key="2">
    <source>
        <dbReference type="RuleBase" id="RU363015"/>
    </source>
</evidence>
<proteinExistence type="inferred from homology"/>
<dbReference type="Proteomes" id="UP000321578">
    <property type="component" value="Unassembled WGS sequence"/>
</dbReference>
<dbReference type="PANTHER" id="PTHR43393:SF3">
    <property type="entry name" value="LYSINE DECARBOXYLASE-LIKE PROTEIN"/>
    <property type="match status" value="1"/>
</dbReference>
<name>A0A5C6ZKL2_9FLAO</name>
<gene>
    <name evidence="3" type="ORF">ESY86_05145</name>
</gene>
<dbReference type="Pfam" id="PF03641">
    <property type="entry name" value="Lysine_decarbox"/>
    <property type="match status" value="1"/>
</dbReference>
<organism evidence="3 4">
    <name type="scientific">Subsaximicrobium wynnwilliamsii</name>
    <dbReference type="NCBI Taxonomy" id="291179"/>
    <lineage>
        <taxon>Bacteria</taxon>
        <taxon>Pseudomonadati</taxon>
        <taxon>Bacteroidota</taxon>
        <taxon>Flavobacteriia</taxon>
        <taxon>Flavobacteriales</taxon>
        <taxon>Flavobacteriaceae</taxon>
        <taxon>Subsaximicrobium</taxon>
    </lineage>
</organism>
<dbReference type="RefSeq" id="WP_147085529.1">
    <property type="nucleotide sequence ID" value="NZ_VORM01000004.1"/>
</dbReference>